<feature type="domain" description="G-protein coupled receptors family 3 profile" evidence="7">
    <location>
        <begin position="462"/>
        <end position="618"/>
    </location>
</feature>
<evidence type="ECO:0000256" key="4">
    <source>
        <dbReference type="ARBA" id="ARBA00023136"/>
    </source>
</evidence>
<accession>A0A553NZ96</accession>
<dbReference type="GO" id="GO:0004930">
    <property type="term" value="F:G protein-coupled receptor activity"/>
    <property type="evidence" value="ECO:0007669"/>
    <property type="project" value="InterPro"/>
</dbReference>
<dbReference type="PANTHER" id="PTHR24060">
    <property type="entry name" value="METABOTROPIC GLUTAMATE RECEPTOR"/>
    <property type="match status" value="1"/>
</dbReference>
<dbReference type="EMBL" id="VCGU01000009">
    <property type="protein sequence ID" value="TRY70748.1"/>
    <property type="molecule type" value="Genomic_DNA"/>
</dbReference>
<keyword evidence="3 6" id="KW-1133">Transmembrane helix</keyword>
<feature type="transmembrane region" description="Helical" evidence="6">
    <location>
        <begin position="515"/>
        <end position="532"/>
    </location>
</feature>
<keyword evidence="9" id="KW-1185">Reference proteome</keyword>
<dbReference type="Proteomes" id="UP000318571">
    <property type="component" value="Chromosome 9"/>
</dbReference>
<sequence length="618" mass="68218">FSGLISLGDPTSLRETAGALFAFNVPLVAVSSVPGTPLNHDNPVDGQSGAQRPGSNHLTDVLGKYDNLLTTVPDRAEQVRAMIALLKQMKISSASLISSNHEASKVFVAEATTMNIRIPRILELGPFQRDMPKQVEQFVLHLHDGQPAIALIVEASEAVAIAEHLKHVPLGVTPLWLIASLGLDLTRLAPLRNVFHGGIFIEPHMPELSEFKKYFIQSLQDPEHNMRELILEYKEEMFGCARNPNVISNHFLTPCNQVPVKEIELRFQQDPHVSFVVKAVSALTAAFRLVQLDLCGDEPTTACFKEINRDLHSHILKNLRKLSFSSMLPYGKAQAKTQHHFAGNGRLVANRQLLYIIDKNSGIDDLGWFSEEDGLRLAYGSDTLFATSTQLPISSPFLKEDDRSTFARSINDQGLQIPASNQTTISKGDLSSLEIVPFDAIMSRTWATVVAGAAIVGCALSFVMLVYVLQKLCDRTLYGNQTMGVILLLGVMGLFVSVIPWLFIPSTPVCTTRHWMHPLLFVICFSILLVKAMQLKTLTTIGYGGSIPQMNQLVSLFFMVMVQVVIQLEWHYSSRPVGIISENGVLVCDVSSFRFGLLHIYSGVLIVLSFVYGVSVVN</sequence>
<dbReference type="PROSITE" id="PS50259">
    <property type="entry name" value="G_PROTEIN_RECEP_F3_4"/>
    <property type="match status" value="1"/>
</dbReference>
<dbReference type="GO" id="GO:0016020">
    <property type="term" value="C:membrane"/>
    <property type="evidence" value="ECO:0007669"/>
    <property type="project" value="UniProtKB-SubCell"/>
</dbReference>
<organism evidence="8 9">
    <name type="scientific">Tigriopus californicus</name>
    <name type="common">Marine copepod</name>
    <dbReference type="NCBI Taxonomy" id="6832"/>
    <lineage>
        <taxon>Eukaryota</taxon>
        <taxon>Metazoa</taxon>
        <taxon>Ecdysozoa</taxon>
        <taxon>Arthropoda</taxon>
        <taxon>Crustacea</taxon>
        <taxon>Multicrustacea</taxon>
        <taxon>Hexanauplia</taxon>
        <taxon>Copepoda</taxon>
        <taxon>Harpacticoida</taxon>
        <taxon>Harpacticidae</taxon>
        <taxon>Tigriopus</taxon>
    </lineage>
</organism>
<evidence type="ECO:0000256" key="1">
    <source>
        <dbReference type="ARBA" id="ARBA00004141"/>
    </source>
</evidence>
<feature type="transmembrane region" description="Helical" evidence="6">
    <location>
        <begin position="553"/>
        <end position="573"/>
    </location>
</feature>
<evidence type="ECO:0000313" key="9">
    <source>
        <dbReference type="Proteomes" id="UP000318571"/>
    </source>
</evidence>
<dbReference type="STRING" id="6832.A0A553NZ96"/>
<dbReference type="Gene3D" id="3.40.50.2300">
    <property type="match status" value="1"/>
</dbReference>
<feature type="transmembrane region" description="Helical" evidence="6">
    <location>
        <begin position="481"/>
        <end position="503"/>
    </location>
</feature>
<comment type="subcellular location">
    <subcellularLocation>
        <location evidence="1">Membrane</location>
        <topology evidence="1">Multi-pass membrane protein</topology>
    </subcellularLocation>
</comment>
<name>A0A553NZ96_TIGCA</name>
<dbReference type="OMA" id="HHECAAV"/>
<dbReference type="InterPro" id="IPR050726">
    <property type="entry name" value="mGluR"/>
</dbReference>
<keyword evidence="5" id="KW-0325">Glycoprotein</keyword>
<gene>
    <name evidence="8" type="ORF">TCAL_07349</name>
</gene>
<feature type="non-terminal residue" evidence="8">
    <location>
        <position position="1"/>
    </location>
</feature>
<feature type="transmembrane region" description="Helical" evidence="6">
    <location>
        <begin position="593"/>
        <end position="617"/>
    </location>
</feature>
<feature type="transmembrane region" description="Helical" evidence="6">
    <location>
        <begin position="446"/>
        <end position="469"/>
    </location>
</feature>
<evidence type="ECO:0000256" key="3">
    <source>
        <dbReference type="ARBA" id="ARBA00022989"/>
    </source>
</evidence>
<comment type="caution">
    <text evidence="8">The sequence shown here is derived from an EMBL/GenBank/DDBJ whole genome shotgun (WGS) entry which is preliminary data.</text>
</comment>
<dbReference type="InterPro" id="IPR017978">
    <property type="entry name" value="GPCR_3_C"/>
</dbReference>
<proteinExistence type="predicted"/>
<dbReference type="Pfam" id="PF00003">
    <property type="entry name" value="7tm_3"/>
    <property type="match status" value="1"/>
</dbReference>
<protein>
    <recommendedName>
        <fullName evidence="7">G-protein coupled receptors family 3 profile domain-containing protein</fullName>
    </recommendedName>
</protein>
<dbReference type="SUPFAM" id="SSF53822">
    <property type="entry name" value="Periplasmic binding protein-like I"/>
    <property type="match status" value="1"/>
</dbReference>
<evidence type="ECO:0000256" key="6">
    <source>
        <dbReference type="SAM" id="Phobius"/>
    </source>
</evidence>
<evidence type="ECO:0000259" key="7">
    <source>
        <dbReference type="PROSITE" id="PS50259"/>
    </source>
</evidence>
<dbReference type="InterPro" id="IPR028082">
    <property type="entry name" value="Peripla_BP_I"/>
</dbReference>
<evidence type="ECO:0000256" key="2">
    <source>
        <dbReference type="ARBA" id="ARBA00022692"/>
    </source>
</evidence>
<reference evidence="8 9" key="1">
    <citation type="journal article" date="2018" name="Nat. Ecol. Evol.">
        <title>Genomic signatures of mitonuclear coevolution across populations of Tigriopus californicus.</title>
        <authorList>
            <person name="Barreto F.S."/>
            <person name="Watson E.T."/>
            <person name="Lima T.G."/>
            <person name="Willett C.S."/>
            <person name="Edmands S."/>
            <person name="Li W."/>
            <person name="Burton R.S."/>
        </authorList>
    </citation>
    <scope>NUCLEOTIDE SEQUENCE [LARGE SCALE GENOMIC DNA]</scope>
    <source>
        <strain evidence="8 9">San Diego</strain>
    </source>
</reference>
<evidence type="ECO:0000256" key="5">
    <source>
        <dbReference type="ARBA" id="ARBA00023180"/>
    </source>
</evidence>
<evidence type="ECO:0000313" key="8">
    <source>
        <dbReference type="EMBL" id="TRY70748.1"/>
    </source>
</evidence>
<keyword evidence="4 6" id="KW-0472">Membrane</keyword>
<keyword evidence="2 6" id="KW-0812">Transmembrane</keyword>
<dbReference type="AlphaFoldDB" id="A0A553NZ96"/>